<protein>
    <recommendedName>
        <fullName evidence="3">NAD-dependent epimerase/dehydratase domain-containing protein</fullName>
    </recommendedName>
</protein>
<dbReference type="SUPFAM" id="SSF51735">
    <property type="entry name" value="NAD(P)-binding Rossmann-fold domains"/>
    <property type="match status" value="1"/>
</dbReference>
<dbReference type="STRING" id="321146.A0A139HHB4"/>
<keyword evidence="2" id="KW-1185">Reference proteome</keyword>
<dbReference type="EMBL" id="LFZN01000049">
    <property type="protein sequence ID" value="KXT01848.1"/>
    <property type="molecule type" value="Genomic_DNA"/>
</dbReference>
<evidence type="ECO:0008006" key="3">
    <source>
        <dbReference type="Google" id="ProtNLM"/>
    </source>
</evidence>
<name>A0A139HHB4_9PEZI</name>
<proteinExistence type="predicted"/>
<sequence length="256" mass="28192">MKIILTGSTGFIGHEILKQCIAHHYIDHIHVLTRRPLDNEFSHRKVTQHLHEDFETYPQDLLTRLRDEGVEACIFAIGGKVQNFKDLDEARKVGVNYPAAAAEAFAAHLATALEPYEGYPKSPPKAGHRRFPFRFVYISAAGAEQDQFKKLWIANETRKIKGAAEKAIFGVSANAEERGGYACFEAIALRPGGVLKGHSDATTTLLMEAVIPSIAVDRLARTAIKCAFDGGTDGKTILENRDCLGDDWAMVNSLSL</sequence>
<dbReference type="AlphaFoldDB" id="A0A139HHB4"/>
<dbReference type="InterPro" id="IPR036291">
    <property type="entry name" value="NAD(P)-bd_dom_sf"/>
</dbReference>
<reference evidence="1 2" key="1">
    <citation type="submission" date="2015-07" db="EMBL/GenBank/DDBJ databases">
        <title>Comparative genomics of the Sigatoka disease complex on banana suggests a link between parallel evolutionary changes in Pseudocercospora fijiensis and Pseudocercospora eumusae and increased virulence on the banana host.</title>
        <authorList>
            <person name="Chang T.-C."/>
            <person name="Salvucci A."/>
            <person name="Crous P.W."/>
            <person name="Stergiopoulos I."/>
        </authorList>
    </citation>
    <scope>NUCLEOTIDE SEQUENCE [LARGE SCALE GENOMIC DNA]</scope>
    <source>
        <strain evidence="1 2">CBS 114824</strain>
    </source>
</reference>
<gene>
    <name evidence="1" type="ORF">AC578_2142</name>
</gene>
<dbReference type="Gene3D" id="3.40.50.720">
    <property type="entry name" value="NAD(P)-binding Rossmann-like Domain"/>
    <property type="match status" value="1"/>
</dbReference>
<comment type="caution">
    <text evidence="1">The sequence shown here is derived from an EMBL/GenBank/DDBJ whole genome shotgun (WGS) entry which is preliminary data.</text>
</comment>
<organism evidence="1 2">
    <name type="scientific">Pseudocercospora eumusae</name>
    <dbReference type="NCBI Taxonomy" id="321146"/>
    <lineage>
        <taxon>Eukaryota</taxon>
        <taxon>Fungi</taxon>
        <taxon>Dikarya</taxon>
        <taxon>Ascomycota</taxon>
        <taxon>Pezizomycotina</taxon>
        <taxon>Dothideomycetes</taxon>
        <taxon>Dothideomycetidae</taxon>
        <taxon>Mycosphaerellales</taxon>
        <taxon>Mycosphaerellaceae</taxon>
        <taxon>Pseudocercospora</taxon>
    </lineage>
</organism>
<evidence type="ECO:0000313" key="1">
    <source>
        <dbReference type="EMBL" id="KXT01848.1"/>
    </source>
</evidence>
<dbReference type="OrthoDB" id="5430750at2759"/>
<evidence type="ECO:0000313" key="2">
    <source>
        <dbReference type="Proteomes" id="UP000070133"/>
    </source>
</evidence>
<dbReference type="PANTHER" id="PTHR14097">
    <property type="entry name" value="OXIDOREDUCTASE HTATIP2"/>
    <property type="match status" value="1"/>
</dbReference>
<dbReference type="PANTHER" id="PTHR14097:SF9">
    <property type="entry name" value="EPIMERASE, PUTATIVE (AFU_ORTHOLOGUE AFUA_8G07320)-RELATED"/>
    <property type="match status" value="1"/>
</dbReference>
<dbReference type="Proteomes" id="UP000070133">
    <property type="component" value="Unassembled WGS sequence"/>
</dbReference>
<accession>A0A139HHB4</accession>